<dbReference type="Pfam" id="PF00293">
    <property type="entry name" value="NUDIX"/>
    <property type="match status" value="1"/>
</dbReference>
<evidence type="ECO:0000259" key="2">
    <source>
        <dbReference type="PROSITE" id="PS51462"/>
    </source>
</evidence>
<proteinExistence type="predicted"/>
<evidence type="ECO:0000313" key="4">
    <source>
        <dbReference type="Proteomes" id="UP001237011"/>
    </source>
</evidence>
<dbReference type="InterPro" id="IPR000086">
    <property type="entry name" value="NUDIX_hydrolase_dom"/>
</dbReference>
<dbReference type="Gene3D" id="3.90.79.10">
    <property type="entry name" value="Nucleoside Triphosphate Pyrophosphohydrolase"/>
    <property type="match status" value="1"/>
</dbReference>
<dbReference type="InterPro" id="IPR051325">
    <property type="entry name" value="Nudix_hydrolase_domain"/>
</dbReference>
<evidence type="ECO:0000313" key="3">
    <source>
        <dbReference type="EMBL" id="WLP85898.1"/>
    </source>
</evidence>
<gene>
    <name evidence="3" type="ORF">Q8852_02005</name>
</gene>
<sequence>MLEQSCGAIIFRKFKFNRIKVLLVKQLNNLWVFPKGHIEGNETPVETAHREVMEETSVKNIHIISEVSYQDNYVLPDTGNDKQVTYFLAYTTDNEIPHHVHGESKRAKYFSLKKASKLLTHDAPKNFLQQAYKEYLKLKVNK</sequence>
<dbReference type="RefSeq" id="WP_305938321.1">
    <property type="nucleotide sequence ID" value="NZ_CP132191.1"/>
</dbReference>
<organism evidence="3 4">
    <name type="scientific">Mycoplasma seminis</name>
    <dbReference type="NCBI Taxonomy" id="512749"/>
    <lineage>
        <taxon>Bacteria</taxon>
        <taxon>Bacillati</taxon>
        <taxon>Mycoplasmatota</taxon>
        <taxon>Mollicutes</taxon>
        <taxon>Mycoplasmataceae</taxon>
        <taxon>Mycoplasma</taxon>
    </lineage>
</organism>
<dbReference type="SUPFAM" id="SSF55811">
    <property type="entry name" value="Nudix"/>
    <property type="match status" value="1"/>
</dbReference>
<reference evidence="3" key="1">
    <citation type="submission" date="2023-08" db="EMBL/GenBank/DDBJ databases">
        <title>Complete genome sequence of Mycoplasma seminis 2200.</title>
        <authorList>
            <person name="Spergser J."/>
        </authorList>
    </citation>
    <scope>NUCLEOTIDE SEQUENCE [LARGE SCALE GENOMIC DNA]</scope>
    <source>
        <strain evidence="3">2200</strain>
    </source>
</reference>
<keyword evidence="4" id="KW-1185">Reference proteome</keyword>
<keyword evidence="1" id="KW-0378">Hydrolase</keyword>
<dbReference type="Proteomes" id="UP001237011">
    <property type="component" value="Chromosome"/>
</dbReference>
<dbReference type="EMBL" id="CP132191">
    <property type="protein sequence ID" value="WLP85898.1"/>
    <property type="molecule type" value="Genomic_DNA"/>
</dbReference>
<evidence type="ECO:0000256" key="1">
    <source>
        <dbReference type="ARBA" id="ARBA00022801"/>
    </source>
</evidence>
<name>A0ABY9HBB2_9MOLU</name>
<protein>
    <submittedName>
        <fullName evidence="3">NUDIX domain-containing protein</fullName>
    </submittedName>
</protein>
<dbReference type="InterPro" id="IPR015797">
    <property type="entry name" value="NUDIX_hydrolase-like_dom_sf"/>
</dbReference>
<dbReference type="PANTHER" id="PTHR21340">
    <property type="entry name" value="DIADENOSINE 5,5-P1,P4-TETRAPHOSPHATE PYROPHOSPHOHYDROLASE MUTT"/>
    <property type="match status" value="1"/>
</dbReference>
<feature type="domain" description="Nudix hydrolase" evidence="2">
    <location>
        <begin position="1"/>
        <end position="133"/>
    </location>
</feature>
<dbReference type="PROSITE" id="PS51462">
    <property type="entry name" value="NUDIX"/>
    <property type="match status" value="1"/>
</dbReference>
<accession>A0ABY9HBB2</accession>
<dbReference type="PANTHER" id="PTHR21340:SF0">
    <property type="entry name" value="BIS(5'-NUCLEOSYL)-TETRAPHOSPHATASE [ASYMMETRICAL]"/>
    <property type="match status" value="1"/>
</dbReference>